<protein>
    <submittedName>
        <fullName evidence="1">Uncharacterized protein</fullName>
    </submittedName>
</protein>
<gene>
    <name evidence="1" type="ORF">MCC93_12030</name>
</gene>
<organism evidence="1 2">
    <name type="scientific">Morococcus cerebrosus</name>
    <dbReference type="NCBI Taxonomy" id="1056807"/>
    <lineage>
        <taxon>Bacteria</taxon>
        <taxon>Pseudomonadati</taxon>
        <taxon>Pseudomonadota</taxon>
        <taxon>Betaproteobacteria</taxon>
        <taxon>Neisseriales</taxon>
        <taxon>Neisseriaceae</taxon>
        <taxon>Morococcus</taxon>
    </lineage>
</organism>
<evidence type="ECO:0000313" key="1">
    <source>
        <dbReference type="EMBL" id="KIC08058.1"/>
    </source>
</evidence>
<dbReference type="AlphaFoldDB" id="A0A0C1EH66"/>
<sequence length="81" mass="9377">MRNKRTAGSQYGQNEQKQGCFSKKIHNIKALLNFRRPLHAVDQRLFYYKTHALPKSPTHSLKFKKSTHAAISVQAAIRNNR</sequence>
<accession>A0A0C1EH66</accession>
<evidence type="ECO:0000313" key="2">
    <source>
        <dbReference type="Proteomes" id="UP000031390"/>
    </source>
</evidence>
<proteinExistence type="predicted"/>
<dbReference type="Proteomes" id="UP000031390">
    <property type="component" value="Unassembled WGS sequence"/>
</dbReference>
<reference evidence="1 2" key="1">
    <citation type="submission" date="2014-12" db="EMBL/GenBank/DDBJ databases">
        <title>Genome sequence of Morococcus cerebrosus.</title>
        <authorList>
            <person name="Shin S.-K."/>
            <person name="Yi H."/>
        </authorList>
    </citation>
    <scope>NUCLEOTIDE SEQUENCE [LARGE SCALE GENOMIC DNA]</scope>
    <source>
        <strain evidence="1 2">CIP 81.93</strain>
    </source>
</reference>
<dbReference type="EMBL" id="JUFZ01000045">
    <property type="protein sequence ID" value="KIC08058.1"/>
    <property type="molecule type" value="Genomic_DNA"/>
</dbReference>
<comment type="caution">
    <text evidence="1">The sequence shown here is derived from an EMBL/GenBank/DDBJ whole genome shotgun (WGS) entry which is preliminary data.</text>
</comment>
<name>A0A0C1EH66_9NEIS</name>